<sequence>MIHQLSETEYKSLSILQPTNPSTLPLIHSSTMLSPTIGNTSIEIVLESSYTLCCSLSSLITL</sequence>
<gene>
    <name evidence="1" type="ORF">PAHAL_9G328700</name>
</gene>
<dbReference type="AlphaFoldDB" id="A0A2T8I393"/>
<reference evidence="1" key="1">
    <citation type="submission" date="2018-04" db="EMBL/GenBank/DDBJ databases">
        <title>WGS assembly of Panicum hallii.</title>
        <authorList>
            <person name="Lovell J."/>
            <person name="Jenkins J."/>
            <person name="Lowry D."/>
            <person name="Mamidi S."/>
            <person name="Sreedasyam A."/>
            <person name="Weng X."/>
            <person name="Barry K."/>
            <person name="Bonette J."/>
            <person name="Campitelli B."/>
            <person name="Daum C."/>
            <person name="Gordon S."/>
            <person name="Gould B."/>
            <person name="Lipzen A."/>
            <person name="Macqueen A."/>
            <person name="Palacio-Mejia J."/>
            <person name="Plott C."/>
            <person name="Shakirov E."/>
            <person name="Shu S."/>
            <person name="Yoshinaga Y."/>
            <person name="Zane M."/>
            <person name="Rokhsar D."/>
            <person name="Grimwood J."/>
            <person name="Schmutz J."/>
            <person name="Juenger T."/>
        </authorList>
    </citation>
    <scope>NUCLEOTIDE SEQUENCE [LARGE SCALE GENOMIC DNA]</scope>
    <source>
        <strain evidence="1">FIL2</strain>
    </source>
</reference>
<protein>
    <submittedName>
        <fullName evidence="1">Uncharacterized protein</fullName>
    </submittedName>
</protein>
<accession>A0A2T8I393</accession>
<dbReference type="Proteomes" id="UP000243499">
    <property type="component" value="Chromosome 9"/>
</dbReference>
<proteinExistence type="predicted"/>
<organism evidence="1">
    <name type="scientific">Panicum hallii</name>
    <dbReference type="NCBI Taxonomy" id="206008"/>
    <lineage>
        <taxon>Eukaryota</taxon>
        <taxon>Viridiplantae</taxon>
        <taxon>Streptophyta</taxon>
        <taxon>Embryophyta</taxon>
        <taxon>Tracheophyta</taxon>
        <taxon>Spermatophyta</taxon>
        <taxon>Magnoliopsida</taxon>
        <taxon>Liliopsida</taxon>
        <taxon>Poales</taxon>
        <taxon>Poaceae</taxon>
        <taxon>PACMAD clade</taxon>
        <taxon>Panicoideae</taxon>
        <taxon>Panicodae</taxon>
        <taxon>Paniceae</taxon>
        <taxon>Panicinae</taxon>
        <taxon>Panicum</taxon>
        <taxon>Panicum sect. Panicum</taxon>
    </lineage>
</organism>
<evidence type="ECO:0000313" key="1">
    <source>
        <dbReference type="EMBL" id="PVH32144.1"/>
    </source>
</evidence>
<dbReference type="Gramene" id="PVH32144">
    <property type="protein sequence ID" value="PVH32144"/>
    <property type="gene ID" value="PAHAL_9G328700"/>
</dbReference>
<dbReference type="EMBL" id="CM008054">
    <property type="protein sequence ID" value="PVH32144.1"/>
    <property type="molecule type" value="Genomic_DNA"/>
</dbReference>
<name>A0A2T8I393_9POAL</name>